<dbReference type="PANTHER" id="PTHR10009:SF7">
    <property type="entry name" value="GH10609P-RELATED"/>
    <property type="match status" value="1"/>
</dbReference>
<evidence type="ECO:0000256" key="6">
    <source>
        <dbReference type="SAM" id="SignalP"/>
    </source>
</evidence>
<dbReference type="PRINTS" id="PR01366">
    <property type="entry name" value="ROYALJELLY"/>
</dbReference>
<evidence type="ECO:0000256" key="2">
    <source>
        <dbReference type="ARBA" id="ARBA00009127"/>
    </source>
</evidence>
<gene>
    <name evidence="7" type="ORF">ALC56_07078</name>
</gene>
<sequence>MGYSLFAMLILSTPIVSFGLKVNVIHKWKYCEYEWKSEQQKEDAINSCTYDPYTCVLMQTKQKVNGRVFVTARRELDSGAPATLATVTHKTGPGGPLLRPYPDWSWHNSSCICNGIVNVYRVHIRCNHIFVLDNGQIGETNKQICNPKLLIFDLKNDMLVKTIYIPLDIATNKTGSGLLVDVFVYVPNEKCTHFLDKMIVFMADSKGSGIVIYHSSRKHMCRVESDYMKPTNTTFLVDGDIFTYVGGIFSMTIMGDGKYSTFNIMNISTYWGQLTGLSNRFQKYALQTYNLSDINFRYFEMNLDEIFKKIN</sequence>
<dbReference type="GO" id="GO:0005576">
    <property type="term" value="C:extracellular region"/>
    <property type="evidence" value="ECO:0007669"/>
    <property type="project" value="UniProtKB-SubCell"/>
</dbReference>
<accession>A0A195FD62</accession>
<evidence type="ECO:0000256" key="3">
    <source>
        <dbReference type="ARBA" id="ARBA00022525"/>
    </source>
</evidence>
<keyword evidence="8" id="KW-1185">Reference proteome</keyword>
<dbReference type="Proteomes" id="UP000078541">
    <property type="component" value="Unassembled WGS sequence"/>
</dbReference>
<dbReference type="InterPro" id="IPR017996">
    <property type="entry name" value="MRJP/yellow-related"/>
</dbReference>
<name>A0A195FD62_9HYME</name>
<evidence type="ECO:0000256" key="5">
    <source>
        <dbReference type="ARBA" id="ARBA00023180"/>
    </source>
</evidence>
<comment type="subcellular location">
    <subcellularLocation>
        <location evidence="1">Secreted</location>
    </subcellularLocation>
</comment>
<keyword evidence="4 6" id="KW-0732">Signal</keyword>
<dbReference type="EMBL" id="KQ981656">
    <property type="protein sequence ID" value="KYN38595.1"/>
    <property type="molecule type" value="Genomic_DNA"/>
</dbReference>
<organism evidence="7 8">
    <name type="scientific">Trachymyrmex septentrionalis</name>
    <dbReference type="NCBI Taxonomy" id="34720"/>
    <lineage>
        <taxon>Eukaryota</taxon>
        <taxon>Metazoa</taxon>
        <taxon>Ecdysozoa</taxon>
        <taxon>Arthropoda</taxon>
        <taxon>Hexapoda</taxon>
        <taxon>Insecta</taxon>
        <taxon>Pterygota</taxon>
        <taxon>Neoptera</taxon>
        <taxon>Endopterygota</taxon>
        <taxon>Hymenoptera</taxon>
        <taxon>Apocrita</taxon>
        <taxon>Aculeata</taxon>
        <taxon>Formicoidea</taxon>
        <taxon>Formicidae</taxon>
        <taxon>Myrmicinae</taxon>
        <taxon>Trachymyrmex</taxon>
    </lineage>
</organism>
<comment type="similarity">
    <text evidence="2">Belongs to the major royal jelly protein family.</text>
</comment>
<feature type="signal peptide" evidence="6">
    <location>
        <begin position="1"/>
        <end position="19"/>
    </location>
</feature>
<evidence type="ECO:0000313" key="7">
    <source>
        <dbReference type="EMBL" id="KYN38595.1"/>
    </source>
</evidence>
<keyword evidence="5" id="KW-0325">Glycoprotein</keyword>
<dbReference type="InterPro" id="IPR011042">
    <property type="entry name" value="6-blade_b-propeller_TolB-like"/>
</dbReference>
<evidence type="ECO:0000256" key="1">
    <source>
        <dbReference type="ARBA" id="ARBA00004613"/>
    </source>
</evidence>
<keyword evidence="3" id="KW-0964">Secreted</keyword>
<protein>
    <submittedName>
        <fullName evidence="7">Major royal jelly protein 1</fullName>
    </submittedName>
</protein>
<proteinExistence type="inferred from homology"/>
<dbReference type="AlphaFoldDB" id="A0A195FD62"/>
<reference evidence="7 8" key="1">
    <citation type="submission" date="2016-03" db="EMBL/GenBank/DDBJ databases">
        <title>Trachymyrmex septentrionalis WGS genome.</title>
        <authorList>
            <person name="Nygaard S."/>
            <person name="Hu H."/>
            <person name="Boomsma J."/>
            <person name="Zhang G."/>
        </authorList>
    </citation>
    <scope>NUCLEOTIDE SEQUENCE [LARGE SCALE GENOMIC DNA]</scope>
    <source>
        <strain evidence="7">Tsep2-gDNA-1</strain>
        <tissue evidence="7">Whole body</tissue>
    </source>
</reference>
<evidence type="ECO:0000256" key="4">
    <source>
        <dbReference type="ARBA" id="ARBA00022729"/>
    </source>
</evidence>
<dbReference type="PANTHER" id="PTHR10009">
    <property type="entry name" value="PROTEIN YELLOW-RELATED"/>
    <property type="match status" value="1"/>
</dbReference>
<dbReference type="STRING" id="34720.A0A195FD62"/>
<feature type="chain" id="PRO_5008271354" evidence="6">
    <location>
        <begin position="20"/>
        <end position="311"/>
    </location>
</feature>
<dbReference type="Pfam" id="PF03022">
    <property type="entry name" value="MRJP"/>
    <property type="match status" value="1"/>
</dbReference>
<evidence type="ECO:0000313" key="8">
    <source>
        <dbReference type="Proteomes" id="UP000078541"/>
    </source>
</evidence>
<dbReference type="Gene3D" id="2.120.10.30">
    <property type="entry name" value="TolB, C-terminal domain"/>
    <property type="match status" value="1"/>
</dbReference>